<gene>
    <name evidence="2" type="ORF">OXX778_LOCUS4533</name>
</gene>
<dbReference type="OrthoDB" id="2499658at2759"/>
<keyword evidence="3" id="KW-1185">Reference proteome</keyword>
<evidence type="ECO:0000313" key="3">
    <source>
        <dbReference type="Proteomes" id="UP000663879"/>
    </source>
</evidence>
<evidence type="ECO:0000259" key="1">
    <source>
        <dbReference type="PROSITE" id="PS50994"/>
    </source>
</evidence>
<dbReference type="Proteomes" id="UP000663879">
    <property type="component" value="Unassembled WGS sequence"/>
</dbReference>
<dbReference type="SUPFAM" id="SSF53098">
    <property type="entry name" value="Ribonuclease H-like"/>
    <property type="match status" value="1"/>
</dbReference>
<dbReference type="InterPro" id="IPR036397">
    <property type="entry name" value="RNaseH_sf"/>
</dbReference>
<accession>A0A813Q6Z9</accession>
<dbReference type="AlphaFoldDB" id="A0A813Q6Z9"/>
<dbReference type="EMBL" id="CAJNOC010000450">
    <property type="protein sequence ID" value="CAF0762947.1"/>
    <property type="molecule type" value="Genomic_DNA"/>
</dbReference>
<sequence>MIFEIYKNFKTIALIVIFSVLLPVPENVLIIAENKQQYKERFYSRLEATRIEKRLVIDPEKKSRKTKTYSTAQEYQQLIQEIEDAKDKKTTKSRMEYNLIRNYDVLTIGETKKIIKKKTNNDGEPIYLVPYQKLFDTLHKIHYDVEHKAPRHPQSQGSVERANADIKKMLATWMRGNKSLRWSLGIKFVQLKKNHSYHTGSKKSPFRTVFGIDTPLELTSTTIPLVNNIDETERGCTSSSSNNYVVDDANEVEDVVENEQDLVANDEDQVIAAANRLLGIRESVRLNQRKQAEKMRSKKYLPEVNIGDFVLVPIPEEDQGLTEAPHLVCRVVDVDYINNLYELVCEAGVLVDLFSRNIFDLVPNCTLKLEFRTDKQVKGIRQTDNESSLGGGQGMLNW</sequence>
<feature type="domain" description="Integrase catalytic" evidence="1">
    <location>
        <begin position="115"/>
        <end position="213"/>
    </location>
</feature>
<dbReference type="Gene3D" id="3.30.420.10">
    <property type="entry name" value="Ribonuclease H-like superfamily/Ribonuclease H"/>
    <property type="match status" value="1"/>
</dbReference>
<dbReference type="InterPro" id="IPR012337">
    <property type="entry name" value="RNaseH-like_sf"/>
</dbReference>
<dbReference type="PROSITE" id="PS50994">
    <property type="entry name" value="INTEGRASE"/>
    <property type="match status" value="1"/>
</dbReference>
<dbReference type="GO" id="GO:0015074">
    <property type="term" value="P:DNA integration"/>
    <property type="evidence" value="ECO:0007669"/>
    <property type="project" value="InterPro"/>
</dbReference>
<protein>
    <recommendedName>
        <fullName evidence="1">Integrase catalytic domain-containing protein</fullName>
    </recommendedName>
</protein>
<comment type="caution">
    <text evidence="2">The sequence shown here is derived from an EMBL/GenBank/DDBJ whole genome shotgun (WGS) entry which is preliminary data.</text>
</comment>
<dbReference type="InterPro" id="IPR001584">
    <property type="entry name" value="Integrase_cat-core"/>
</dbReference>
<evidence type="ECO:0000313" key="2">
    <source>
        <dbReference type="EMBL" id="CAF0762947.1"/>
    </source>
</evidence>
<organism evidence="2 3">
    <name type="scientific">Brachionus calyciflorus</name>
    <dbReference type="NCBI Taxonomy" id="104777"/>
    <lineage>
        <taxon>Eukaryota</taxon>
        <taxon>Metazoa</taxon>
        <taxon>Spiralia</taxon>
        <taxon>Gnathifera</taxon>
        <taxon>Rotifera</taxon>
        <taxon>Eurotatoria</taxon>
        <taxon>Monogononta</taxon>
        <taxon>Pseudotrocha</taxon>
        <taxon>Ploima</taxon>
        <taxon>Brachionidae</taxon>
        <taxon>Brachionus</taxon>
    </lineage>
</organism>
<dbReference type="GO" id="GO:0003676">
    <property type="term" value="F:nucleic acid binding"/>
    <property type="evidence" value="ECO:0007669"/>
    <property type="project" value="InterPro"/>
</dbReference>
<proteinExistence type="predicted"/>
<name>A0A813Q6Z9_9BILA</name>
<reference evidence="2" key="1">
    <citation type="submission" date="2021-02" db="EMBL/GenBank/DDBJ databases">
        <authorList>
            <person name="Nowell W R."/>
        </authorList>
    </citation>
    <scope>NUCLEOTIDE SEQUENCE</scope>
    <source>
        <strain evidence="2">Ploen Becks lab</strain>
    </source>
</reference>